<accession>A0ABX9KEA0</accession>
<keyword evidence="4 6" id="KW-0068">Autocatalytic cleavage</keyword>
<keyword evidence="6" id="KW-0055">Arginine biosynthesis</keyword>
<feature type="site" description="Involved in the stabilization of negative charge on the oxyanion by the formation of the oxyanion hole" evidence="6">
    <location>
        <position position="114"/>
    </location>
</feature>
<comment type="catalytic activity">
    <reaction evidence="6">
        <text>N(2)-acetyl-L-ornithine + L-glutamate = N-acetyl-L-glutamate + L-ornithine</text>
        <dbReference type="Rhea" id="RHEA:15349"/>
        <dbReference type="ChEBI" id="CHEBI:29985"/>
        <dbReference type="ChEBI" id="CHEBI:44337"/>
        <dbReference type="ChEBI" id="CHEBI:46911"/>
        <dbReference type="ChEBI" id="CHEBI:57805"/>
        <dbReference type="EC" id="2.3.1.35"/>
    </reaction>
</comment>
<gene>
    <name evidence="6" type="primary">argJ</name>
    <name evidence="7" type="ORF">DYH56_13225</name>
</gene>
<feature type="binding site" evidence="6">
    <location>
        <position position="151"/>
    </location>
    <ligand>
        <name>substrate</name>
    </ligand>
</feature>
<feature type="binding site" evidence="6">
    <location>
        <position position="400"/>
    </location>
    <ligand>
        <name>substrate</name>
    </ligand>
</feature>
<dbReference type="InterPro" id="IPR002813">
    <property type="entry name" value="Arg_biosynth_ArgJ"/>
</dbReference>
<evidence type="ECO:0000256" key="5">
    <source>
        <dbReference type="ARBA" id="ARBA00023315"/>
    </source>
</evidence>
<dbReference type="EC" id="2.3.1.35" evidence="6"/>
<name>A0ABX9KEA0_9FUSO</name>
<feature type="chain" id="PRO_5044919176" description="Arginine biosynthesis bifunctional protein ArgJ alpha chain" evidence="6">
    <location>
        <begin position="1"/>
        <end position="187"/>
    </location>
</feature>
<keyword evidence="3 6" id="KW-0808">Transferase</keyword>
<evidence type="ECO:0000313" key="7">
    <source>
        <dbReference type="EMBL" id="REI39852.1"/>
    </source>
</evidence>
<dbReference type="HAMAP" id="MF_01106">
    <property type="entry name" value="ArgJ"/>
    <property type="match status" value="1"/>
</dbReference>
<comment type="similarity">
    <text evidence="1 6">Belongs to the ArgJ family.</text>
</comment>
<feature type="binding site" evidence="6">
    <location>
        <position position="177"/>
    </location>
    <ligand>
        <name>substrate</name>
    </ligand>
</feature>
<dbReference type="NCBIfam" id="NF003802">
    <property type="entry name" value="PRK05388.1"/>
    <property type="match status" value="1"/>
</dbReference>
<keyword evidence="6" id="KW-0511">Multifunctional enzyme</keyword>
<evidence type="ECO:0000256" key="4">
    <source>
        <dbReference type="ARBA" id="ARBA00022813"/>
    </source>
</evidence>
<evidence type="ECO:0000256" key="2">
    <source>
        <dbReference type="ARBA" id="ARBA00011475"/>
    </source>
</evidence>
<protein>
    <recommendedName>
        <fullName evidence="6">Arginine biosynthesis bifunctional protein ArgJ</fullName>
    </recommendedName>
    <domain>
        <recommendedName>
            <fullName evidence="6">Glutamate N-acetyltransferase</fullName>
            <ecNumber evidence="6">2.3.1.35</ecNumber>
        </recommendedName>
        <alternativeName>
            <fullName evidence="6">Ornithine acetyltransferase</fullName>
            <shortName evidence="6">OATase</shortName>
        </alternativeName>
        <alternativeName>
            <fullName evidence="6">Ornithine transacetylase</fullName>
        </alternativeName>
    </domain>
    <domain>
        <recommendedName>
            <fullName evidence="6">Amino-acid acetyltransferase</fullName>
            <ecNumber evidence="6">2.3.1.1</ecNumber>
        </recommendedName>
        <alternativeName>
            <fullName evidence="6">N-acetylglutamate synthase</fullName>
            <shortName evidence="6">AGSase</shortName>
        </alternativeName>
    </domain>
    <component>
        <recommendedName>
            <fullName evidence="6">Arginine biosynthesis bifunctional protein ArgJ alpha chain</fullName>
        </recommendedName>
    </component>
    <component>
        <recommendedName>
            <fullName evidence="6">Arginine biosynthesis bifunctional protein ArgJ beta chain</fullName>
        </recommendedName>
    </component>
</protein>
<dbReference type="Proteomes" id="UP000263486">
    <property type="component" value="Unassembled WGS sequence"/>
</dbReference>
<dbReference type="Gene3D" id="3.10.20.340">
    <property type="entry name" value="ArgJ beta chain, C-terminal domain"/>
    <property type="match status" value="1"/>
</dbReference>
<dbReference type="NCBIfam" id="TIGR00120">
    <property type="entry name" value="ArgJ"/>
    <property type="match status" value="1"/>
</dbReference>
<organism evidence="7 8">
    <name type="scientific">Psychrilyobacter piezotolerans</name>
    <dbReference type="NCBI Taxonomy" id="2293438"/>
    <lineage>
        <taxon>Bacteria</taxon>
        <taxon>Fusobacteriati</taxon>
        <taxon>Fusobacteriota</taxon>
        <taxon>Fusobacteriia</taxon>
        <taxon>Fusobacteriales</taxon>
        <taxon>Fusobacteriaceae</taxon>
        <taxon>Psychrilyobacter</taxon>
    </lineage>
</organism>
<comment type="subunit">
    <text evidence="2 6">Heterotetramer of two alpha and two beta chains.</text>
</comment>
<feature type="active site" description="Nucleophile" evidence="6">
    <location>
        <position position="188"/>
    </location>
</feature>
<dbReference type="RefSeq" id="WP_114643354.1">
    <property type="nucleotide sequence ID" value="NZ_JAACIO010000030.1"/>
</dbReference>
<evidence type="ECO:0000256" key="1">
    <source>
        <dbReference type="ARBA" id="ARBA00006774"/>
    </source>
</evidence>
<keyword evidence="5 6" id="KW-0012">Acyltransferase</keyword>
<dbReference type="PANTHER" id="PTHR23100">
    <property type="entry name" value="ARGININE BIOSYNTHESIS BIFUNCTIONAL PROTEIN ARGJ"/>
    <property type="match status" value="1"/>
</dbReference>
<dbReference type="Gene3D" id="3.60.70.12">
    <property type="entry name" value="L-amino peptidase D-ALA esterase/amidase"/>
    <property type="match status" value="1"/>
</dbReference>
<dbReference type="Pfam" id="PF01960">
    <property type="entry name" value="ArgJ"/>
    <property type="match status" value="1"/>
</dbReference>
<proteinExistence type="inferred from homology"/>
<sequence>MKLLIGKTITDVAGITASGVSGGLKKSGKKDLCVIHSKGNPVASAVFTKNKVKAAPIVMNMEHIKNPITKVIVVNSGNANACTGKKGLEDAYTMAQLTADILGVAKEEVIIQSTGIIGVQLDMEKIDSAIKKGCENLSDQGGHDAATAMLTTDTSEKKIAVSFEIDGKEITLAGIAKGSGMVHPNMGTMLSTLVTDLNISKEMLDLAFKDSVDISYNMISVDGDTSTNDMAMVIANGLAENKKIETVGENFEKFKDILIYINTELAKLIAKDGEGATKLIEVEVKNAQTLEDARISAKSVIRSNLTKCAFFGADANWGRILCAVGYSDAEFNPNNIDISFYGEGEKIQIAEDGMGVKFDVDKAKEILLKPEVKVEIDLKDGEYSATAWGCDLTYDYVKINGAYTT</sequence>
<evidence type="ECO:0000313" key="8">
    <source>
        <dbReference type="Proteomes" id="UP000263486"/>
    </source>
</evidence>
<comment type="pathway">
    <text evidence="6">Amino-acid biosynthesis; L-arginine biosynthesis; L-ornithine and N-acetyl-L-glutamate from L-glutamate and N(2)-acetyl-L-ornithine (cyclic): step 1/1.</text>
</comment>
<feature type="binding site" evidence="6">
    <location>
        <position position="188"/>
    </location>
    <ligand>
        <name>substrate</name>
    </ligand>
</feature>
<keyword evidence="8" id="KW-1185">Reference proteome</keyword>
<feature type="binding site" evidence="6">
    <location>
        <position position="274"/>
    </location>
    <ligand>
        <name>substrate</name>
    </ligand>
</feature>
<dbReference type="InterPro" id="IPR016117">
    <property type="entry name" value="ArgJ-like_dom_sf"/>
</dbReference>
<keyword evidence="6" id="KW-0963">Cytoplasm</keyword>
<dbReference type="PANTHER" id="PTHR23100:SF0">
    <property type="entry name" value="ARGININE BIOSYNTHESIS BIFUNCTIONAL PROTEIN ARGJ, MITOCHONDRIAL"/>
    <property type="match status" value="1"/>
</dbReference>
<comment type="catalytic activity">
    <reaction evidence="6">
        <text>L-glutamate + acetyl-CoA = N-acetyl-L-glutamate + CoA + H(+)</text>
        <dbReference type="Rhea" id="RHEA:24292"/>
        <dbReference type="ChEBI" id="CHEBI:15378"/>
        <dbReference type="ChEBI" id="CHEBI:29985"/>
        <dbReference type="ChEBI" id="CHEBI:44337"/>
        <dbReference type="ChEBI" id="CHEBI:57287"/>
        <dbReference type="ChEBI" id="CHEBI:57288"/>
        <dbReference type="EC" id="2.3.1.1"/>
    </reaction>
</comment>
<feature type="binding site" evidence="6">
    <location>
        <position position="405"/>
    </location>
    <ligand>
        <name>substrate</name>
    </ligand>
</feature>
<dbReference type="InterPro" id="IPR042195">
    <property type="entry name" value="ArgJ_beta_C"/>
</dbReference>
<comment type="subcellular location">
    <subcellularLocation>
        <location evidence="6">Cytoplasm</location>
    </subcellularLocation>
</comment>
<comment type="pathway">
    <text evidence="6">Amino-acid biosynthesis; L-arginine biosynthesis; N(2)-acetyl-L-ornithine from L-glutamate: step 1/4.</text>
</comment>
<dbReference type="CDD" id="cd02152">
    <property type="entry name" value="OAT"/>
    <property type="match status" value="1"/>
</dbReference>
<feature type="site" description="Cleavage; by autolysis" evidence="6">
    <location>
        <begin position="187"/>
        <end position="188"/>
    </location>
</feature>
<dbReference type="EC" id="2.3.1.1" evidence="6"/>
<feature type="site" description="Involved in the stabilization of negative charge on the oxyanion by the formation of the oxyanion hole" evidence="6">
    <location>
        <position position="115"/>
    </location>
</feature>
<dbReference type="EMBL" id="QUAJ01000030">
    <property type="protein sequence ID" value="REI39852.1"/>
    <property type="molecule type" value="Genomic_DNA"/>
</dbReference>
<evidence type="ECO:0000256" key="6">
    <source>
        <dbReference type="HAMAP-Rule" id="MF_01106"/>
    </source>
</evidence>
<dbReference type="SUPFAM" id="SSF56266">
    <property type="entry name" value="DmpA/ArgJ-like"/>
    <property type="match status" value="1"/>
</dbReference>
<comment type="function">
    <text evidence="6">Catalyzes two activities which are involved in the cyclic version of arginine biosynthesis: the synthesis of N-acetylglutamate from glutamate and acetyl-CoA as the acetyl donor, and of ornithine by transacetylation between N(2)-acetylornithine and glutamate.</text>
</comment>
<keyword evidence="6" id="KW-0028">Amino-acid biosynthesis</keyword>
<evidence type="ECO:0000256" key="3">
    <source>
        <dbReference type="ARBA" id="ARBA00022679"/>
    </source>
</evidence>
<feature type="chain" id="PRO_5044919175" description="Arginine biosynthesis bifunctional protein ArgJ beta chain" evidence="6">
    <location>
        <begin position="188"/>
        <end position="405"/>
    </location>
</feature>
<comment type="caution">
    <text evidence="7">The sequence shown here is derived from an EMBL/GenBank/DDBJ whole genome shotgun (WGS) entry which is preliminary data.</text>
</comment>
<dbReference type="GO" id="GO:0004358">
    <property type="term" value="F:L-glutamate N-acetyltransferase activity, acting on acetyl-L-ornithine as donor"/>
    <property type="evidence" value="ECO:0007669"/>
    <property type="project" value="UniProtKB-EC"/>
</dbReference>
<reference evidence="7 8" key="1">
    <citation type="submission" date="2018-08" db="EMBL/GenBank/DDBJ databases">
        <title>Draft genome sequence of Psychrilyobacter sp. strain SD5 isolated from Black Sea water.</title>
        <authorList>
            <person name="Yadav S."/>
            <person name="Villanueva L."/>
            <person name="Damste J.S.S."/>
        </authorList>
    </citation>
    <scope>NUCLEOTIDE SEQUENCE [LARGE SCALE GENOMIC DNA]</scope>
    <source>
        <strain evidence="7 8">SD5</strain>
    </source>
</reference>